<dbReference type="GO" id="GO:0016787">
    <property type="term" value="F:hydrolase activity"/>
    <property type="evidence" value="ECO:0007669"/>
    <property type="project" value="UniProtKB-KW"/>
</dbReference>
<gene>
    <name evidence="2" type="ORF">BKA07_002019</name>
</gene>
<dbReference type="RefSeq" id="WP_167950777.1">
    <property type="nucleotide sequence ID" value="NZ_BAAAPQ010000012.1"/>
</dbReference>
<dbReference type="EMBL" id="JAATJN010000001">
    <property type="protein sequence ID" value="NJC56984.1"/>
    <property type="molecule type" value="Genomic_DNA"/>
</dbReference>
<dbReference type="InterPro" id="IPR017208">
    <property type="entry name" value="UCP037442_abhydr"/>
</dbReference>
<dbReference type="InterPro" id="IPR022742">
    <property type="entry name" value="Hydrolase_4"/>
</dbReference>
<dbReference type="PIRSF" id="PIRSF037442">
    <property type="entry name" value="UCP037442_abhydr"/>
    <property type="match status" value="1"/>
</dbReference>
<accession>A0A846RSF1</accession>
<name>A0A846RSF1_9MICO</name>
<sequence>MRSNTDEISVDSVRIVTPSGAVRGHHITPEEPENVVAAVVLHPATAVPERLYRGFAEYLAGEGFAVVTYDYRGTGSSGVPSENRGIRMRDWMTEDVPAVAQWAHDRYPNIPHLAVGHSIGGHALALDNGSSHLQGFVTIASHTGVTATIPTFSERLKVGFVLRVLGPLTARVLGYVPGRRIGLGEDMPGASMLEWSKWSRLPGYFFDDSTMAAKARAARVTQDVLAIGFTDDLWATSQQIDAITEHLSNAEVERRTVDPRSVGVAKIGHMGFFRRENCERLWPEVSAWLQQHAEPLS</sequence>
<protein>
    <submittedName>
        <fullName evidence="2">Putative alpha/beta hydrolase</fullName>
    </submittedName>
</protein>
<feature type="domain" description="Serine aminopeptidase S33" evidence="1">
    <location>
        <begin position="50"/>
        <end position="241"/>
    </location>
</feature>
<dbReference type="Proteomes" id="UP000576792">
    <property type="component" value="Unassembled WGS sequence"/>
</dbReference>
<keyword evidence="2" id="KW-0378">Hydrolase</keyword>
<organism evidence="2 3">
    <name type="scientific">Brevibacterium marinum</name>
    <dbReference type="NCBI Taxonomy" id="418643"/>
    <lineage>
        <taxon>Bacteria</taxon>
        <taxon>Bacillati</taxon>
        <taxon>Actinomycetota</taxon>
        <taxon>Actinomycetes</taxon>
        <taxon>Micrococcales</taxon>
        <taxon>Brevibacteriaceae</taxon>
        <taxon>Brevibacterium</taxon>
    </lineage>
</organism>
<proteinExistence type="predicted"/>
<reference evidence="2 3" key="1">
    <citation type="submission" date="2020-03" db="EMBL/GenBank/DDBJ databases">
        <title>Sequencing the genomes of 1000 actinobacteria strains.</title>
        <authorList>
            <person name="Klenk H.-P."/>
        </authorList>
    </citation>
    <scope>NUCLEOTIDE SEQUENCE [LARGE SCALE GENOMIC DNA]</scope>
    <source>
        <strain evidence="2 3">DSM 18964</strain>
    </source>
</reference>
<evidence type="ECO:0000313" key="2">
    <source>
        <dbReference type="EMBL" id="NJC56984.1"/>
    </source>
</evidence>
<dbReference type="InterPro" id="IPR029058">
    <property type="entry name" value="AB_hydrolase_fold"/>
</dbReference>
<comment type="caution">
    <text evidence="2">The sequence shown here is derived from an EMBL/GenBank/DDBJ whole genome shotgun (WGS) entry which is preliminary data.</text>
</comment>
<dbReference type="Gene3D" id="3.40.50.1820">
    <property type="entry name" value="alpha/beta hydrolase"/>
    <property type="match status" value="1"/>
</dbReference>
<dbReference type="SUPFAM" id="SSF53474">
    <property type="entry name" value="alpha/beta-Hydrolases"/>
    <property type="match status" value="1"/>
</dbReference>
<evidence type="ECO:0000259" key="1">
    <source>
        <dbReference type="Pfam" id="PF12146"/>
    </source>
</evidence>
<dbReference type="Pfam" id="PF12146">
    <property type="entry name" value="Hydrolase_4"/>
    <property type="match status" value="1"/>
</dbReference>
<keyword evidence="3" id="KW-1185">Reference proteome</keyword>
<evidence type="ECO:0000313" key="3">
    <source>
        <dbReference type="Proteomes" id="UP000576792"/>
    </source>
</evidence>
<dbReference type="AlphaFoldDB" id="A0A846RSF1"/>